<name>A0ABW5ARQ7_9BRAD</name>
<keyword evidence="3" id="KW-1185">Reference proteome</keyword>
<dbReference type="EMBL" id="JBHUIW010000035">
    <property type="protein sequence ID" value="MFD2184792.1"/>
    <property type="molecule type" value="Genomic_DNA"/>
</dbReference>
<comment type="caution">
    <text evidence="2">The sequence shown here is derived from an EMBL/GenBank/DDBJ whole genome shotgun (WGS) entry which is preliminary data.</text>
</comment>
<reference evidence="3" key="1">
    <citation type="journal article" date="2019" name="Int. J. Syst. Evol. Microbiol.">
        <title>The Global Catalogue of Microorganisms (GCM) 10K type strain sequencing project: providing services to taxonomists for standard genome sequencing and annotation.</title>
        <authorList>
            <consortium name="The Broad Institute Genomics Platform"/>
            <consortium name="The Broad Institute Genome Sequencing Center for Infectious Disease"/>
            <person name="Wu L."/>
            <person name="Ma J."/>
        </authorList>
    </citation>
    <scope>NUCLEOTIDE SEQUENCE [LARGE SCALE GENOMIC DNA]</scope>
    <source>
        <strain evidence="3">CGMCC 1.6774</strain>
    </source>
</reference>
<protein>
    <submittedName>
        <fullName evidence="2">SIMPL domain-containing protein</fullName>
    </submittedName>
</protein>
<proteinExistence type="predicted"/>
<dbReference type="Pfam" id="PF04402">
    <property type="entry name" value="SIMPL"/>
    <property type="match status" value="1"/>
</dbReference>
<dbReference type="Proteomes" id="UP001597314">
    <property type="component" value="Unassembled WGS sequence"/>
</dbReference>
<evidence type="ECO:0000313" key="2">
    <source>
        <dbReference type="EMBL" id="MFD2184792.1"/>
    </source>
</evidence>
<evidence type="ECO:0000313" key="3">
    <source>
        <dbReference type="Proteomes" id="UP001597314"/>
    </source>
</evidence>
<feature type="chain" id="PRO_5047305712" evidence="1">
    <location>
        <begin position="34"/>
        <end position="240"/>
    </location>
</feature>
<dbReference type="InterPro" id="IPR007497">
    <property type="entry name" value="SIMPL/DUF541"/>
</dbReference>
<gene>
    <name evidence="2" type="ORF">ACFSOX_21780</name>
</gene>
<dbReference type="RefSeq" id="WP_378479927.1">
    <property type="nucleotide sequence ID" value="NZ_JBHUIW010000035.1"/>
</dbReference>
<feature type="signal peptide" evidence="1">
    <location>
        <begin position="1"/>
        <end position="33"/>
    </location>
</feature>
<dbReference type="Gene3D" id="3.30.70.2970">
    <property type="entry name" value="Protein of unknown function (DUF541), domain 2"/>
    <property type="match status" value="1"/>
</dbReference>
<organism evidence="2 3">
    <name type="scientific">Rhodoplanes azumiensis</name>
    <dbReference type="NCBI Taxonomy" id="1897628"/>
    <lineage>
        <taxon>Bacteria</taxon>
        <taxon>Pseudomonadati</taxon>
        <taxon>Pseudomonadota</taxon>
        <taxon>Alphaproteobacteria</taxon>
        <taxon>Hyphomicrobiales</taxon>
        <taxon>Nitrobacteraceae</taxon>
        <taxon>Rhodoplanes</taxon>
    </lineage>
</organism>
<sequence>MRKGPSRNRVVAGLAAIVCAAAFAGAAVSPAVAQERRGGTEPTVTVQGQGQHTVKPSFAVVTVEVATSGDTLDKATAAHEGRAARAAETLQKLASDGVTVKRSDFRLARDVPRPKQEQPGYRAVTAFELELKPVERVNALVSRIASSGLFEVGPIGYRADDTNAGLDEARRKAIADAQAKAEVFAAAAGMRLVGVVAIVEGGEPGALRAEMASARSMQITPPATLTFDASATVTWRIGPR</sequence>
<dbReference type="PANTHER" id="PTHR34387:SF1">
    <property type="entry name" value="PERIPLASMIC IMMUNOGENIC PROTEIN"/>
    <property type="match status" value="1"/>
</dbReference>
<dbReference type="InterPro" id="IPR052022">
    <property type="entry name" value="26kDa_periplasmic_antigen"/>
</dbReference>
<evidence type="ECO:0000256" key="1">
    <source>
        <dbReference type="SAM" id="SignalP"/>
    </source>
</evidence>
<keyword evidence="1" id="KW-0732">Signal</keyword>
<dbReference type="PROSITE" id="PS51318">
    <property type="entry name" value="TAT"/>
    <property type="match status" value="1"/>
</dbReference>
<dbReference type="PANTHER" id="PTHR34387">
    <property type="entry name" value="SLR1258 PROTEIN"/>
    <property type="match status" value="1"/>
</dbReference>
<dbReference type="Gene3D" id="3.30.110.170">
    <property type="entry name" value="Protein of unknown function (DUF541), domain 1"/>
    <property type="match status" value="1"/>
</dbReference>
<dbReference type="InterPro" id="IPR006311">
    <property type="entry name" value="TAT_signal"/>
</dbReference>
<accession>A0ABW5ARQ7</accession>